<sequence length="423" mass="48224">MKMEALDSTNTITMTTSDHRKPDNRMRKAVCTSHAVLLTHTYQLWTCQLAKKHFLQNGDIVLLLENSDDQSLYKIRKGCKSSNFWGIVIQVVALNQGMQAIDVKLFADFSHVATYNKNVLAVSNIHHYDDQISMLKDCVKWHAHCECTIQLRKEQESPGKVKKVLLASRNAFSALANALSVSNRVLDQVAEMGYQSYHQIERNHQMGNSIAPAFAYIDTRPIDTLPSSQVETIDSLPLVPFIESSKLPEGPIPAEGVNVCDLEACVLNFFKDENMKTASSSMRSFLVRGLYVAQPLHNIFLIQEKRGVQVYLQKGAIECAHRLSYSTVDLSRLKDPRKWKRSERRIAYFRVDLLACAGFKALVSTIFNQLEICMGKQFNLSKKFPIFYCSIDGKRHELQWNGKYEMNWNIFCANVRHLSLHVL</sequence>
<organism evidence="2">
    <name type="scientific">Albugo laibachii Nc14</name>
    <dbReference type="NCBI Taxonomy" id="890382"/>
    <lineage>
        <taxon>Eukaryota</taxon>
        <taxon>Sar</taxon>
        <taxon>Stramenopiles</taxon>
        <taxon>Oomycota</taxon>
        <taxon>Peronosporomycetes</taxon>
        <taxon>Albuginales</taxon>
        <taxon>Albuginaceae</taxon>
        <taxon>Albugo</taxon>
    </lineage>
</organism>
<evidence type="ECO:0000313" key="2">
    <source>
        <dbReference type="EMBL" id="CCA17180.1"/>
    </source>
</evidence>
<dbReference type="AlphaFoldDB" id="F0W7S8"/>
<gene>
    <name evidence="2" type="primary">AlNc14C31G2881</name>
    <name evidence="2" type="ORF">ALNC14_033230</name>
</gene>
<feature type="region of interest" description="Disordered" evidence="1">
    <location>
        <begin position="1"/>
        <end position="25"/>
    </location>
</feature>
<feature type="compositionally biased region" description="Polar residues" evidence="1">
    <location>
        <begin position="7"/>
        <end position="16"/>
    </location>
</feature>
<dbReference type="EMBL" id="FR824076">
    <property type="protein sequence ID" value="CCA17180.1"/>
    <property type="molecule type" value="Genomic_DNA"/>
</dbReference>
<dbReference type="HOGENOM" id="CLU_649585_0_0_1"/>
<accession>F0W7S8</accession>
<reference evidence="2" key="2">
    <citation type="submission" date="2011-02" db="EMBL/GenBank/DDBJ databases">
        <authorList>
            <person name="MacLean D."/>
        </authorList>
    </citation>
    <scope>NUCLEOTIDE SEQUENCE</scope>
</reference>
<protein>
    <submittedName>
        <fullName evidence="2">AlNc14C31G2881 protein</fullName>
    </submittedName>
</protein>
<name>F0W7S8_9STRA</name>
<reference evidence="2" key="1">
    <citation type="journal article" date="2011" name="PLoS Biol.">
        <title>Gene gain and loss during evolution of obligate parasitism in the white rust pathogen of Arabidopsis thaliana.</title>
        <authorList>
            <person name="Kemen E."/>
            <person name="Gardiner A."/>
            <person name="Schultz-Larsen T."/>
            <person name="Kemen A.C."/>
            <person name="Balmuth A.L."/>
            <person name="Robert-Seilaniantz A."/>
            <person name="Bailey K."/>
            <person name="Holub E."/>
            <person name="Studholme D.J."/>
            <person name="Maclean D."/>
            <person name="Jones J.D."/>
        </authorList>
    </citation>
    <scope>NUCLEOTIDE SEQUENCE</scope>
</reference>
<evidence type="ECO:0000256" key="1">
    <source>
        <dbReference type="SAM" id="MobiDB-lite"/>
    </source>
</evidence>
<proteinExistence type="predicted"/>